<sequence>MDLWMSGDDDRILCGKHIGAELRAAIGGMQKGQFKVRTDSQGWWTRFSPTMATLEDLSCEVCGAEPAFSGLGSDPAVAIDWRLSGDPEWQRVPFPAGWIDDVAWPWLVQVAHGIYRANGLAITDVEQDLRREWREQEDGTLHYRGYLDQYRLELVTAPAFGCWLRLLTVPVLPGRPGSVQREEQVMVVPMQGGLQDPATFARTLYHFAFPGLMEGMECAGPIGGYDLTPTGSFTVTAADGAQLARGLDADAALTQLQELAGRDGTVHVVRNVMKAFHRLPDPNGASWLDHGHGRLVATAAREPVE</sequence>
<organism evidence="1 2">
    <name type="scientific">Tsukamurella pulmonis</name>
    <dbReference type="NCBI Taxonomy" id="47312"/>
    <lineage>
        <taxon>Bacteria</taxon>
        <taxon>Bacillati</taxon>
        <taxon>Actinomycetota</taxon>
        <taxon>Actinomycetes</taxon>
        <taxon>Mycobacteriales</taxon>
        <taxon>Tsukamurellaceae</taxon>
        <taxon>Tsukamurella</taxon>
    </lineage>
</organism>
<dbReference type="STRING" id="47312.SAMN04489765_0168"/>
<dbReference type="OrthoDB" id="9773927at2"/>
<protein>
    <submittedName>
        <fullName evidence="1">Uncharacterized protein</fullName>
    </submittedName>
</protein>
<evidence type="ECO:0000313" key="1">
    <source>
        <dbReference type="EMBL" id="SDQ37610.1"/>
    </source>
</evidence>
<dbReference type="EMBL" id="FNLF01000002">
    <property type="protein sequence ID" value="SDQ37610.1"/>
    <property type="molecule type" value="Genomic_DNA"/>
</dbReference>
<evidence type="ECO:0000313" key="2">
    <source>
        <dbReference type="Proteomes" id="UP000183053"/>
    </source>
</evidence>
<accession>A0A1H1ADF3</accession>
<dbReference type="Proteomes" id="UP000183053">
    <property type="component" value="Unassembled WGS sequence"/>
</dbReference>
<name>A0A1H1ADF3_9ACTN</name>
<dbReference type="RefSeq" id="WP_068565134.1">
    <property type="nucleotide sequence ID" value="NZ_FNLF01000002.1"/>
</dbReference>
<dbReference type="AlphaFoldDB" id="A0A1H1ADF3"/>
<gene>
    <name evidence="1" type="ORF">SAMN04489765_0168</name>
</gene>
<keyword evidence="2" id="KW-1185">Reference proteome</keyword>
<reference evidence="2" key="1">
    <citation type="submission" date="2016-10" db="EMBL/GenBank/DDBJ databases">
        <authorList>
            <person name="Varghese N."/>
            <person name="Submissions S."/>
        </authorList>
    </citation>
    <scope>NUCLEOTIDE SEQUENCE [LARGE SCALE GENOMIC DNA]</scope>
    <source>
        <strain evidence="2">DSM 44142</strain>
    </source>
</reference>
<proteinExistence type="predicted"/>